<organism evidence="1 2">
    <name type="scientific">Domibacillus iocasae</name>
    <dbReference type="NCBI Taxonomy" id="1714016"/>
    <lineage>
        <taxon>Bacteria</taxon>
        <taxon>Bacillati</taxon>
        <taxon>Bacillota</taxon>
        <taxon>Bacilli</taxon>
        <taxon>Bacillales</taxon>
        <taxon>Bacillaceae</taxon>
        <taxon>Domibacillus</taxon>
    </lineage>
</organism>
<dbReference type="AlphaFoldDB" id="A0A1E7DME7"/>
<dbReference type="Proteomes" id="UP000095658">
    <property type="component" value="Unassembled WGS sequence"/>
</dbReference>
<evidence type="ECO:0000313" key="2">
    <source>
        <dbReference type="Proteomes" id="UP000095658"/>
    </source>
</evidence>
<sequence>MYLMKKALCKKYLQSAVKENFCRPPFLFTIVPGMRTSSFDLPLFCWSRMAAAPNWDCYDAHPFFANKSQPKTAQKLAVLPKNGMKPKGRRLLLEKKST</sequence>
<dbReference type="STRING" id="1714016.BA724_12250"/>
<comment type="caution">
    <text evidence="1">The sequence shown here is derived from an EMBL/GenBank/DDBJ whole genome shotgun (WGS) entry which is preliminary data.</text>
</comment>
<keyword evidence="2" id="KW-1185">Reference proteome</keyword>
<protein>
    <submittedName>
        <fullName evidence="1">Uncharacterized protein</fullName>
    </submittedName>
</protein>
<proteinExistence type="predicted"/>
<accession>A0A1E7DME7</accession>
<name>A0A1E7DME7_9BACI</name>
<dbReference type="EMBL" id="MAMP01000024">
    <property type="protein sequence ID" value="OES43858.1"/>
    <property type="molecule type" value="Genomic_DNA"/>
</dbReference>
<dbReference type="RefSeq" id="WP_069939636.1">
    <property type="nucleotide sequence ID" value="NZ_MAMP01000024.1"/>
</dbReference>
<evidence type="ECO:0000313" key="1">
    <source>
        <dbReference type="EMBL" id="OES43858.1"/>
    </source>
</evidence>
<gene>
    <name evidence="1" type="ORF">BA724_12250</name>
</gene>
<reference evidence="1 2" key="1">
    <citation type="submission" date="2016-06" db="EMBL/GenBank/DDBJ databases">
        <title>Domibacillus iocasae genome sequencing.</title>
        <authorList>
            <person name="Verma A."/>
            <person name="Pal Y."/>
            <person name="Ojha A.K."/>
            <person name="Krishnamurthi S."/>
        </authorList>
    </citation>
    <scope>NUCLEOTIDE SEQUENCE [LARGE SCALE GENOMIC DNA]</scope>
    <source>
        <strain evidence="1 2">DSM 29979</strain>
    </source>
</reference>